<evidence type="ECO:0000313" key="1">
    <source>
        <dbReference type="EnsemblMetazoa" id="PPA36789.1"/>
    </source>
</evidence>
<protein>
    <submittedName>
        <fullName evidence="1">Uncharacterized protein</fullName>
    </submittedName>
</protein>
<name>A0A2A6BNZ7_PRIPA</name>
<sequence length="133" mass="14717">MTSPSSPPCPLKCDPPFQCEYENGQPWCLSPGDFVNLHKIMSDKKATTPFPTLPSVLYKNNPTIAPSPYYEEIEQPGSALLTAVFIAVLGFITVSIIAILIWYRFCRGNPAWSARPRQQVSTSDSPDALIVEK</sequence>
<organism evidence="1 2">
    <name type="scientific">Pristionchus pacificus</name>
    <name type="common">Parasitic nematode worm</name>
    <dbReference type="NCBI Taxonomy" id="54126"/>
    <lineage>
        <taxon>Eukaryota</taxon>
        <taxon>Metazoa</taxon>
        <taxon>Ecdysozoa</taxon>
        <taxon>Nematoda</taxon>
        <taxon>Chromadorea</taxon>
        <taxon>Rhabditida</taxon>
        <taxon>Rhabditina</taxon>
        <taxon>Diplogasteromorpha</taxon>
        <taxon>Diplogasteroidea</taxon>
        <taxon>Neodiplogasteridae</taxon>
        <taxon>Pristionchus</taxon>
    </lineage>
</organism>
<keyword evidence="2" id="KW-1185">Reference proteome</keyword>
<evidence type="ECO:0000313" key="2">
    <source>
        <dbReference type="Proteomes" id="UP000005239"/>
    </source>
</evidence>
<gene>
    <name evidence="1" type="primary">WBGene00275158</name>
</gene>
<reference evidence="1" key="2">
    <citation type="submission" date="2022-06" db="UniProtKB">
        <authorList>
            <consortium name="EnsemblMetazoa"/>
        </authorList>
    </citation>
    <scope>IDENTIFICATION</scope>
    <source>
        <strain evidence="1">PS312</strain>
    </source>
</reference>
<dbReference type="AlphaFoldDB" id="A0A2A6BNZ7"/>
<accession>A0A2A6BNZ7</accession>
<dbReference type="EnsemblMetazoa" id="PPA36789.1">
    <property type="protein sequence ID" value="PPA36789.1"/>
    <property type="gene ID" value="WBGene00275158"/>
</dbReference>
<accession>A0A8R1URA6</accession>
<proteinExistence type="predicted"/>
<reference evidence="2" key="1">
    <citation type="journal article" date="2008" name="Nat. Genet.">
        <title>The Pristionchus pacificus genome provides a unique perspective on nematode lifestyle and parasitism.</title>
        <authorList>
            <person name="Dieterich C."/>
            <person name="Clifton S.W."/>
            <person name="Schuster L.N."/>
            <person name="Chinwalla A."/>
            <person name="Delehaunty K."/>
            <person name="Dinkelacker I."/>
            <person name="Fulton L."/>
            <person name="Fulton R."/>
            <person name="Godfrey J."/>
            <person name="Minx P."/>
            <person name="Mitreva M."/>
            <person name="Roeseler W."/>
            <person name="Tian H."/>
            <person name="Witte H."/>
            <person name="Yang S.P."/>
            <person name="Wilson R.K."/>
            <person name="Sommer R.J."/>
        </authorList>
    </citation>
    <scope>NUCLEOTIDE SEQUENCE [LARGE SCALE GENOMIC DNA]</scope>
    <source>
        <strain evidence="2">PS312</strain>
    </source>
</reference>
<dbReference type="Proteomes" id="UP000005239">
    <property type="component" value="Unassembled WGS sequence"/>
</dbReference>